<dbReference type="Proteomes" id="UP000027920">
    <property type="component" value="Unassembled WGS sequence"/>
</dbReference>
<keyword evidence="3" id="KW-1185">Reference proteome</keyword>
<dbReference type="OrthoDB" id="3921745at2759"/>
<evidence type="ECO:0000313" key="2">
    <source>
        <dbReference type="EMBL" id="KEF58032.1"/>
    </source>
</evidence>
<evidence type="ECO:0000313" key="3">
    <source>
        <dbReference type="Proteomes" id="UP000027920"/>
    </source>
</evidence>
<accession>A0A072PE25</accession>
<evidence type="ECO:0000256" key="1">
    <source>
        <dbReference type="SAM" id="MobiDB-lite"/>
    </source>
</evidence>
<dbReference type="EMBL" id="AMGV01000004">
    <property type="protein sequence ID" value="KEF58032.1"/>
    <property type="molecule type" value="Genomic_DNA"/>
</dbReference>
<gene>
    <name evidence="2" type="ORF">A1O9_05955</name>
</gene>
<protein>
    <submittedName>
        <fullName evidence="2">Uncharacterized protein</fullName>
    </submittedName>
</protein>
<dbReference type="VEuPathDB" id="FungiDB:A1O9_05955"/>
<reference evidence="2 3" key="1">
    <citation type="submission" date="2013-03" db="EMBL/GenBank/DDBJ databases">
        <title>The Genome Sequence of Exophiala aquamarina CBS 119918.</title>
        <authorList>
            <consortium name="The Broad Institute Genomics Platform"/>
            <person name="Cuomo C."/>
            <person name="de Hoog S."/>
            <person name="Gorbushina A."/>
            <person name="Walker B."/>
            <person name="Young S.K."/>
            <person name="Zeng Q."/>
            <person name="Gargeya S."/>
            <person name="Fitzgerald M."/>
            <person name="Haas B."/>
            <person name="Abouelleil A."/>
            <person name="Allen A.W."/>
            <person name="Alvarado L."/>
            <person name="Arachchi H.M."/>
            <person name="Berlin A.M."/>
            <person name="Chapman S.B."/>
            <person name="Gainer-Dewar J."/>
            <person name="Goldberg J."/>
            <person name="Griggs A."/>
            <person name="Gujja S."/>
            <person name="Hansen M."/>
            <person name="Howarth C."/>
            <person name="Imamovic A."/>
            <person name="Ireland A."/>
            <person name="Larimer J."/>
            <person name="McCowan C."/>
            <person name="Murphy C."/>
            <person name="Pearson M."/>
            <person name="Poon T.W."/>
            <person name="Priest M."/>
            <person name="Roberts A."/>
            <person name="Saif S."/>
            <person name="Shea T."/>
            <person name="Sisk P."/>
            <person name="Sykes S."/>
            <person name="Wortman J."/>
            <person name="Nusbaum C."/>
            <person name="Birren B."/>
        </authorList>
    </citation>
    <scope>NUCLEOTIDE SEQUENCE [LARGE SCALE GENOMIC DNA]</scope>
    <source>
        <strain evidence="2 3">CBS 119918</strain>
    </source>
</reference>
<dbReference type="AlphaFoldDB" id="A0A072PE25"/>
<dbReference type="GeneID" id="25280875"/>
<name>A0A072PE25_9EURO</name>
<feature type="region of interest" description="Disordered" evidence="1">
    <location>
        <begin position="1"/>
        <end position="73"/>
    </location>
</feature>
<comment type="caution">
    <text evidence="2">The sequence shown here is derived from an EMBL/GenBank/DDBJ whole genome shotgun (WGS) entry which is preliminary data.</text>
</comment>
<dbReference type="HOGENOM" id="CLU_118720_0_0_1"/>
<sequence>MMKISSILNDSDDEQYESSSTSCSSESSPSPSSSTLSPTISTLSLSSSPPGTKRTQRKRARQDSRPKKSRGACHKYTREQEHFIWYHRTDLHMPWDQVEHEYKQYFNHDREKGGLQCKYYRVLNSYNVEKVRQQTKWGQVIGKAKIGKYGLLATVKCNYPWIRLQQGA</sequence>
<dbReference type="RefSeq" id="XP_013260622.1">
    <property type="nucleotide sequence ID" value="XM_013405168.1"/>
</dbReference>
<proteinExistence type="predicted"/>
<feature type="compositionally biased region" description="Low complexity" evidence="1">
    <location>
        <begin position="18"/>
        <end position="52"/>
    </location>
</feature>
<organism evidence="2 3">
    <name type="scientific">Exophiala aquamarina CBS 119918</name>
    <dbReference type="NCBI Taxonomy" id="1182545"/>
    <lineage>
        <taxon>Eukaryota</taxon>
        <taxon>Fungi</taxon>
        <taxon>Dikarya</taxon>
        <taxon>Ascomycota</taxon>
        <taxon>Pezizomycotina</taxon>
        <taxon>Eurotiomycetes</taxon>
        <taxon>Chaetothyriomycetidae</taxon>
        <taxon>Chaetothyriales</taxon>
        <taxon>Herpotrichiellaceae</taxon>
        <taxon>Exophiala</taxon>
    </lineage>
</organism>